<accession>A0A016TYX0</accession>
<gene>
    <name evidence="1" type="primary">Acey_s0068.g140</name>
    <name evidence="1" type="ORF">Y032_0068g140</name>
</gene>
<evidence type="ECO:0000313" key="2">
    <source>
        <dbReference type="Proteomes" id="UP000024635"/>
    </source>
</evidence>
<dbReference type="AlphaFoldDB" id="A0A016TYX0"/>
<organism evidence="1 2">
    <name type="scientific">Ancylostoma ceylanicum</name>
    <dbReference type="NCBI Taxonomy" id="53326"/>
    <lineage>
        <taxon>Eukaryota</taxon>
        <taxon>Metazoa</taxon>
        <taxon>Ecdysozoa</taxon>
        <taxon>Nematoda</taxon>
        <taxon>Chromadorea</taxon>
        <taxon>Rhabditida</taxon>
        <taxon>Rhabditina</taxon>
        <taxon>Rhabditomorpha</taxon>
        <taxon>Strongyloidea</taxon>
        <taxon>Ancylostomatidae</taxon>
        <taxon>Ancylostomatinae</taxon>
        <taxon>Ancylostoma</taxon>
    </lineage>
</organism>
<name>A0A016TYX0_9BILA</name>
<dbReference type="EMBL" id="JARK01001404">
    <property type="protein sequence ID" value="EYC07812.1"/>
    <property type="molecule type" value="Genomic_DNA"/>
</dbReference>
<keyword evidence="2" id="KW-1185">Reference proteome</keyword>
<comment type="caution">
    <text evidence="1">The sequence shown here is derived from an EMBL/GenBank/DDBJ whole genome shotgun (WGS) entry which is preliminary data.</text>
</comment>
<sequence length="289" mass="31885">MASDPVLADNSALGLFYVCPGAGKSLGSNDPGDYRCTVRDMTFADVIPEEQDPTIRSLRIHSIFSLARMISIYENKTDVDKKRFLIGSPTHTFVTVSGAKAYTFFKLNCEHVLKALLVHDGSSFAMAAKENVNIDITQLNDLANAGVRFAQTHVWEDVDIRGPVCKTVLFVPCGLRGYARCIRLEEGVSVIVYDSLKDVITSLRDTTHLSNCIFLTPTTDKPYDASEWQALSMAVTTVARLGTKLVAVSSPRGEAAVERHVRHVRGHQGVRRGNEEQYHYDVHAGAITR</sequence>
<evidence type="ECO:0000313" key="1">
    <source>
        <dbReference type="EMBL" id="EYC07812.1"/>
    </source>
</evidence>
<reference evidence="2" key="1">
    <citation type="journal article" date="2015" name="Nat. Genet.">
        <title>The genome and transcriptome of the zoonotic hookworm Ancylostoma ceylanicum identify infection-specific gene families.</title>
        <authorList>
            <person name="Schwarz E.M."/>
            <person name="Hu Y."/>
            <person name="Antoshechkin I."/>
            <person name="Miller M.M."/>
            <person name="Sternberg P.W."/>
            <person name="Aroian R.V."/>
        </authorList>
    </citation>
    <scope>NUCLEOTIDE SEQUENCE</scope>
    <source>
        <strain evidence="2">HY135</strain>
    </source>
</reference>
<dbReference type="OrthoDB" id="5865379at2759"/>
<protein>
    <submittedName>
        <fullName evidence="1">Uncharacterized protein</fullName>
    </submittedName>
</protein>
<proteinExistence type="predicted"/>
<dbReference type="Proteomes" id="UP000024635">
    <property type="component" value="Unassembled WGS sequence"/>
</dbReference>